<evidence type="ECO:0000256" key="5">
    <source>
        <dbReference type="ARBA" id="ARBA00022777"/>
    </source>
</evidence>
<dbReference type="Pfam" id="PF01590">
    <property type="entry name" value="GAF"/>
    <property type="match status" value="1"/>
</dbReference>
<keyword evidence="3" id="KW-0597">Phosphoprotein</keyword>
<gene>
    <name evidence="9" type="ORF">RM545_12670</name>
</gene>
<keyword evidence="6" id="KW-0902">Two-component regulatory system</keyword>
<evidence type="ECO:0000313" key="9">
    <source>
        <dbReference type="EMBL" id="MDT0647545.1"/>
    </source>
</evidence>
<dbReference type="CDD" id="cd00075">
    <property type="entry name" value="HATPase"/>
    <property type="match status" value="1"/>
</dbReference>
<feature type="coiled-coil region" evidence="7">
    <location>
        <begin position="153"/>
        <end position="180"/>
    </location>
</feature>
<dbReference type="SMART" id="SM00065">
    <property type="entry name" value="GAF"/>
    <property type="match status" value="1"/>
</dbReference>
<dbReference type="SUPFAM" id="SSF55874">
    <property type="entry name" value="ATPase domain of HSP90 chaperone/DNA topoisomerase II/histidine kinase"/>
    <property type="match status" value="1"/>
</dbReference>
<evidence type="ECO:0000256" key="6">
    <source>
        <dbReference type="ARBA" id="ARBA00023012"/>
    </source>
</evidence>
<dbReference type="InterPro" id="IPR004358">
    <property type="entry name" value="Sig_transdc_His_kin-like_C"/>
</dbReference>
<evidence type="ECO:0000256" key="1">
    <source>
        <dbReference type="ARBA" id="ARBA00000085"/>
    </source>
</evidence>
<dbReference type="InterPro" id="IPR003661">
    <property type="entry name" value="HisK_dim/P_dom"/>
</dbReference>
<dbReference type="SUPFAM" id="SSF47384">
    <property type="entry name" value="Homodimeric domain of signal transducing histidine kinase"/>
    <property type="match status" value="1"/>
</dbReference>
<reference evidence="9 10" key="1">
    <citation type="submission" date="2023-09" db="EMBL/GenBank/DDBJ databases">
        <authorList>
            <person name="Rey-Velasco X."/>
        </authorList>
    </citation>
    <scope>NUCLEOTIDE SEQUENCE [LARGE SCALE GENOMIC DNA]</scope>
    <source>
        <strain evidence="9 10">F260</strain>
    </source>
</reference>
<accession>A0ABU3CNN8</accession>
<dbReference type="Pfam" id="PF02518">
    <property type="entry name" value="HATPase_c"/>
    <property type="match status" value="1"/>
</dbReference>
<dbReference type="Gene3D" id="1.10.287.130">
    <property type="match status" value="1"/>
</dbReference>
<proteinExistence type="predicted"/>
<dbReference type="InterPro" id="IPR050736">
    <property type="entry name" value="Sensor_HK_Regulatory"/>
</dbReference>
<dbReference type="Gene3D" id="3.30.450.40">
    <property type="match status" value="1"/>
</dbReference>
<keyword evidence="10" id="KW-1185">Reference proteome</keyword>
<dbReference type="InterPro" id="IPR036097">
    <property type="entry name" value="HisK_dim/P_sf"/>
</dbReference>
<dbReference type="GO" id="GO:0016301">
    <property type="term" value="F:kinase activity"/>
    <property type="evidence" value="ECO:0007669"/>
    <property type="project" value="UniProtKB-KW"/>
</dbReference>
<dbReference type="EMBL" id="JAVRHO010000018">
    <property type="protein sequence ID" value="MDT0647545.1"/>
    <property type="molecule type" value="Genomic_DNA"/>
</dbReference>
<dbReference type="Pfam" id="PF00512">
    <property type="entry name" value="HisKA"/>
    <property type="match status" value="1"/>
</dbReference>
<dbReference type="InterPro" id="IPR029016">
    <property type="entry name" value="GAF-like_dom_sf"/>
</dbReference>
<dbReference type="SUPFAM" id="SSF55781">
    <property type="entry name" value="GAF domain-like"/>
    <property type="match status" value="1"/>
</dbReference>
<dbReference type="PANTHER" id="PTHR43711">
    <property type="entry name" value="TWO-COMPONENT HISTIDINE KINASE"/>
    <property type="match status" value="1"/>
</dbReference>
<dbReference type="PANTHER" id="PTHR43711:SF1">
    <property type="entry name" value="HISTIDINE KINASE 1"/>
    <property type="match status" value="1"/>
</dbReference>
<evidence type="ECO:0000256" key="2">
    <source>
        <dbReference type="ARBA" id="ARBA00012438"/>
    </source>
</evidence>
<dbReference type="InterPro" id="IPR003018">
    <property type="entry name" value="GAF"/>
</dbReference>
<evidence type="ECO:0000259" key="8">
    <source>
        <dbReference type="PROSITE" id="PS50109"/>
    </source>
</evidence>
<evidence type="ECO:0000313" key="10">
    <source>
        <dbReference type="Proteomes" id="UP001245285"/>
    </source>
</evidence>
<dbReference type="Gene3D" id="3.30.565.10">
    <property type="entry name" value="Histidine kinase-like ATPase, C-terminal domain"/>
    <property type="match status" value="1"/>
</dbReference>
<dbReference type="EC" id="2.7.13.3" evidence="2"/>
<feature type="domain" description="Histidine kinase" evidence="8">
    <location>
        <begin position="186"/>
        <end position="398"/>
    </location>
</feature>
<comment type="caution">
    <text evidence="9">The sequence shown here is derived from an EMBL/GenBank/DDBJ whole genome shotgun (WGS) entry which is preliminary data.</text>
</comment>
<dbReference type="InterPro" id="IPR003594">
    <property type="entry name" value="HATPase_dom"/>
</dbReference>
<sequence>MGSITEKPHEFQADIDAVNRISIVPSILDVICQTTGMGFAVIARVTEDRWLACSTKDELSFGLKAGDELKIETTFCHEVRQSYKPVVIDHVDEDDTFCNHPTPSLYGFQSYISIPIYKKDKSFFGTLCALDPKPAKVNNSKIIEMFKLFADLLSFHLDAVENLEQKTAELKEEREVAELREKFIAILGHDLRNPLGTIRMCSDLLLHLSTDEKALKYASTIKSTSYRMQALIDNMLDFARGHLGDGIKLTKVKDCDSLKNTLEQVLVEIAAVAPDQEIKSTIDLKKSFLCDEDRIAQLFSNLLGNAIKHGDDNQPVEVKAYNENGYFKLAVSNAGDKIAPEVKKHLFDPFYRQDSKSSSGGLGLGLYISSEIAKAHGGEILVDSTEEKTTFTFIMPCN</sequence>
<dbReference type="PRINTS" id="PR00344">
    <property type="entry name" value="BCTRLSENSOR"/>
</dbReference>
<dbReference type="CDD" id="cd00082">
    <property type="entry name" value="HisKA"/>
    <property type="match status" value="1"/>
</dbReference>
<dbReference type="InterPro" id="IPR005467">
    <property type="entry name" value="His_kinase_dom"/>
</dbReference>
<evidence type="ECO:0000256" key="4">
    <source>
        <dbReference type="ARBA" id="ARBA00022679"/>
    </source>
</evidence>
<name>A0ABU3CNN8_9FLAO</name>
<dbReference type="Proteomes" id="UP001245285">
    <property type="component" value="Unassembled WGS sequence"/>
</dbReference>
<protein>
    <recommendedName>
        <fullName evidence="2">histidine kinase</fullName>
        <ecNumber evidence="2">2.7.13.3</ecNumber>
    </recommendedName>
</protein>
<dbReference type="RefSeq" id="WP_311495649.1">
    <property type="nucleotide sequence ID" value="NZ_JAVRHO010000018.1"/>
</dbReference>
<evidence type="ECO:0000256" key="3">
    <source>
        <dbReference type="ARBA" id="ARBA00022553"/>
    </source>
</evidence>
<dbReference type="PROSITE" id="PS50109">
    <property type="entry name" value="HIS_KIN"/>
    <property type="match status" value="1"/>
</dbReference>
<organism evidence="9 10">
    <name type="scientific">Autumnicola lenta</name>
    <dbReference type="NCBI Taxonomy" id="3075593"/>
    <lineage>
        <taxon>Bacteria</taxon>
        <taxon>Pseudomonadati</taxon>
        <taxon>Bacteroidota</taxon>
        <taxon>Flavobacteriia</taxon>
        <taxon>Flavobacteriales</taxon>
        <taxon>Flavobacteriaceae</taxon>
        <taxon>Autumnicola</taxon>
    </lineage>
</organism>
<dbReference type="InterPro" id="IPR036890">
    <property type="entry name" value="HATPase_C_sf"/>
</dbReference>
<dbReference type="SMART" id="SM00388">
    <property type="entry name" value="HisKA"/>
    <property type="match status" value="1"/>
</dbReference>
<keyword evidence="7" id="KW-0175">Coiled coil</keyword>
<keyword evidence="4" id="KW-0808">Transferase</keyword>
<keyword evidence="5 9" id="KW-0418">Kinase</keyword>
<evidence type="ECO:0000256" key="7">
    <source>
        <dbReference type="SAM" id="Coils"/>
    </source>
</evidence>
<dbReference type="SMART" id="SM00387">
    <property type="entry name" value="HATPase_c"/>
    <property type="match status" value="1"/>
</dbReference>
<comment type="catalytic activity">
    <reaction evidence="1">
        <text>ATP + protein L-histidine = ADP + protein N-phospho-L-histidine.</text>
        <dbReference type="EC" id="2.7.13.3"/>
    </reaction>
</comment>